<dbReference type="EC" id="2.3.1.30" evidence="1"/>
<dbReference type="InterPro" id="IPR011004">
    <property type="entry name" value="Trimer_LpxA-like_sf"/>
</dbReference>
<gene>
    <name evidence="1" type="ORF">RR42_s0574</name>
</gene>
<accession>A0A0C4Y9M6</accession>
<dbReference type="Gene3D" id="2.160.10.10">
    <property type="entry name" value="Hexapeptide repeat proteins"/>
    <property type="match status" value="1"/>
</dbReference>
<organism evidence="1 2">
    <name type="scientific">Cupriavidus basilensis</name>
    <dbReference type="NCBI Taxonomy" id="68895"/>
    <lineage>
        <taxon>Bacteria</taxon>
        <taxon>Pseudomonadati</taxon>
        <taxon>Pseudomonadota</taxon>
        <taxon>Betaproteobacteria</taxon>
        <taxon>Burkholderiales</taxon>
        <taxon>Burkholderiaceae</taxon>
        <taxon>Cupriavidus</taxon>
    </lineage>
</organism>
<keyword evidence="1" id="KW-0808">Transferase</keyword>
<dbReference type="Proteomes" id="UP000031843">
    <property type="component" value="Chromosome secondary"/>
</dbReference>
<evidence type="ECO:0000313" key="1">
    <source>
        <dbReference type="EMBL" id="AJG22167.1"/>
    </source>
</evidence>
<dbReference type="GO" id="GO:0009001">
    <property type="term" value="F:serine O-acetyltransferase activity"/>
    <property type="evidence" value="ECO:0007669"/>
    <property type="project" value="UniProtKB-EC"/>
</dbReference>
<sequence length="217" mass="23875">MELIDQTPESLAAYTCAQVAALVPDGKAETLLPLIMRNQAQALARVERCINAVRMWHPGRFNYLHSSQYCQYLYYLANTIWRNEGDARACTRLFLLNKALNGIDLFYEIEMPEVFFIGHSVGIVLAKATYGNYLVLYQNSTVGKNHGAAPVIGDGVVMYPNTAIIGRSHVGNGSVIAQGVSVINRDTPGDCLVYAGNAGDLVCKPVREPAAEEYFRL</sequence>
<dbReference type="AlphaFoldDB" id="A0A0C4Y9M6"/>
<dbReference type="KEGG" id="cbw:RR42_s0574"/>
<dbReference type="STRING" id="68895.RR42_s0574"/>
<name>A0A0C4Y9M6_9BURK</name>
<dbReference type="RefSeq" id="WP_043353484.1">
    <property type="nucleotide sequence ID" value="NZ_CP010537.1"/>
</dbReference>
<keyword evidence="2" id="KW-1185">Reference proteome</keyword>
<reference evidence="1 2" key="1">
    <citation type="journal article" date="2015" name="Genome Announc.">
        <title>Complete Genome Sequence of Cupriavidus basilensis 4G11, Isolated from the Oak Ridge Field Research Center Site.</title>
        <authorList>
            <person name="Ray J."/>
            <person name="Waters R.J."/>
            <person name="Skerker J.M."/>
            <person name="Kuehl J.V."/>
            <person name="Price M.N."/>
            <person name="Huang J."/>
            <person name="Chakraborty R."/>
            <person name="Arkin A.P."/>
            <person name="Deutschbauer A."/>
        </authorList>
    </citation>
    <scope>NUCLEOTIDE SEQUENCE [LARGE SCALE GENOMIC DNA]</scope>
    <source>
        <strain evidence="1">4G11</strain>
    </source>
</reference>
<evidence type="ECO:0000313" key="2">
    <source>
        <dbReference type="Proteomes" id="UP000031843"/>
    </source>
</evidence>
<dbReference type="EMBL" id="CP010537">
    <property type="protein sequence ID" value="AJG22167.1"/>
    <property type="molecule type" value="Genomic_DNA"/>
</dbReference>
<protein>
    <submittedName>
        <fullName evidence="1">Serine acetyltransferase</fullName>
        <ecNumber evidence="1">2.3.1.30</ecNumber>
    </submittedName>
</protein>
<proteinExistence type="predicted"/>
<keyword evidence="1" id="KW-0012">Acyltransferase</keyword>
<dbReference type="SUPFAM" id="SSF51161">
    <property type="entry name" value="Trimeric LpxA-like enzymes"/>
    <property type="match status" value="1"/>
</dbReference>